<accession>A0A6A4TN77</accession>
<protein>
    <submittedName>
        <fullName evidence="1">Uncharacterized protein</fullName>
    </submittedName>
</protein>
<sequence>MSRRSIPPRRRGYALLSPLPSLGKKGLNHQQVQVYVLLAQLFTSTANVLQDQSFVTVNGISAERSTLDVQSGPDNRNELRVKCD</sequence>
<organism evidence="1 2">
    <name type="scientific">Scophthalmus maximus</name>
    <name type="common">Turbot</name>
    <name type="synonym">Psetta maxima</name>
    <dbReference type="NCBI Taxonomy" id="52904"/>
    <lineage>
        <taxon>Eukaryota</taxon>
        <taxon>Metazoa</taxon>
        <taxon>Chordata</taxon>
        <taxon>Craniata</taxon>
        <taxon>Vertebrata</taxon>
        <taxon>Euteleostomi</taxon>
        <taxon>Actinopterygii</taxon>
        <taxon>Neopterygii</taxon>
        <taxon>Teleostei</taxon>
        <taxon>Neoteleostei</taxon>
        <taxon>Acanthomorphata</taxon>
        <taxon>Carangaria</taxon>
        <taxon>Pleuronectiformes</taxon>
        <taxon>Pleuronectoidei</taxon>
        <taxon>Scophthalmidae</taxon>
        <taxon>Scophthalmus</taxon>
    </lineage>
</organism>
<reference evidence="1 2" key="1">
    <citation type="submission" date="2019-06" db="EMBL/GenBank/DDBJ databases">
        <title>Draft genomes of female and male turbot (Scophthalmus maximus).</title>
        <authorList>
            <person name="Xu H."/>
            <person name="Xu X.-W."/>
            <person name="Shao C."/>
            <person name="Chen S."/>
        </authorList>
    </citation>
    <scope>NUCLEOTIDE SEQUENCE [LARGE SCALE GENOMIC DNA]</scope>
    <source>
        <strain evidence="1">Ysfricsl-2016a</strain>
        <tissue evidence="1">Blood</tissue>
    </source>
</reference>
<name>A0A6A4TN77_SCOMX</name>
<dbReference type="Proteomes" id="UP000438429">
    <property type="component" value="Unassembled WGS sequence"/>
</dbReference>
<evidence type="ECO:0000313" key="2">
    <source>
        <dbReference type="Proteomes" id="UP000438429"/>
    </source>
</evidence>
<dbReference type="EMBL" id="VEVO01000002">
    <property type="protein sequence ID" value="KAF0045828.1"/>
    <property type="molecule type" value="Genomic_DNA"/>
</dbReference>
<gene>
    <name evidence="1" type="ORF">F2P81_002357</name>
</gene>
<dbReference type="AlphaFoldDB" id="A0A6A4TN77"/>
<evidence type="ECO:0000313" key="1">
    <source>
        <dbReference type="EMBL" id="KAF0045828.1"/>
    </source>
</evidence>
<proteinExistence type="predicted"/>
<comment type="caution">
    <text evidence="1">The sequence shown here is derived from an EMBL/GenBank/DDBJ whole genome shotgun (WGS) entry which is preliminary data.</text>
</comment>